<evidence type="ECO:0000256" key="1">
    <source>
        <dbReference type="SAM" id="Phobius"/>
    </source>
</evidence>
<dbReference type="EMBL" id="AEUV02000002">
    <property type="protein sequence ID" value="EHI75411.1"/>
    <property type="molecule type" value="Genomic_DNA"/>
</dbReference>
<keyword evidence="3" id="KW-1185">Reference proteome</keyword>
<reference evidence="2" key="1">
    <citation type="submission" date="2011-07" db="EMBL/GenBank/DDBJ databases">
        <authorList>
            <person name="Stanhope M.J."/>
            <person name="Durkin A.S."/>
            <person name="Hostetler J."/>
            <person name="Kim M."/>
            <person name="Radune D."/>
            <person name="Singh I."/>
            <person name="Town C.D."/>
        </authorList>
    </citation>
    <scope>NUCLEOTIDE SEQUENCE [LARGE SCALE GENOMIC DNA]</scope>
    <source>
        <strain evidence="2">HS-6</strain>
    </source>
</reference>
<name>G5JSY4_STRCG</name>
<feature type="transmembrane region" description="Helical" evidence="1">
    <location>
        <begin position="211"/>
        <end position="234"/>
    </location>
</feature>
<feature type="transmembrane region" description="Helical" evidence="1">
    <location>
        <begin position="300"/>
        <end position="323"/>
    </location>
</feature>
<dbReference type="RefSeq" id="WP_004229796.1">
    <property type="nucleotide sequence ID" value="NZ_AEUV02000002.1"/>
</dbReference>
<keyword evidence="1" id="KW-0472">Membrane</keyword>
<feature type="transmembrane region" description="Helical" evidence="1">
    <location>
        <begin position="177"/>
        <end position="199"/>
    </location>
</feature>
<dbReference type="AlphaFoldDB" id="G5JSY4"/>
<evidence type="ECO:0000313" key="3">
    <source>
        <dbReference type="Proteomes" id="UP000004322"/>
    </source>
</evidence>
<protein>
    <submittedName>
        <fullName evidence="2">Membrane protein</fullName>
    </submittedName>
</protein>
<organism evidence="2 3">
    <name type="scientific">Streptococcus criceti HS-6</name>
    <dbReference type="NCBI Taxonomy" id="873449"/>
    <lineage>
        <taxon>Bacteria</taxon>
        <taxon>Bacillati</taxon>
        <taxon>Bacillota</taxon>
        <taxon>Bacilli</taxon>
        <taxon>Lactobacillales</taxon>
        <taxon>Streptococcaceae</taxon>
        <taxon>Streptococcus</taxon>
    </lineage>
</organism>
<dbReference type="Proteomes" id="UP000004322">
    <property type="component" value="Unassembled WGS sequence"/>
</dbReference>
<comment type="caution">
    <text evidence="2">The sequence shown here is derived from an EMBL/GenBank/DDBJ whole genome shotgun (WGS) entry which is preliminary data.</text>
</comment>
<keyword evidence="1" id="KW-0812">Transmembrane</keyword>
<accession>G5JSY4</accession>
<feature type="transmembrane region" description="Helical" evidence="1">
    <location>
        <begin position="80"/>
        <end position="103"/>
    </location>
</feature>
<sequence length="324" mass="35103">MAVTTAIFTSMFGAGAVVAIGVIVLPIMLTLGVPKTFSLVAFMLSIGSGLYINPLIFNQYQAFYLGPKGEQTYFYNATYLHWGFIALAIQLIIAIMIIVIFANRKKRIHAWAAKTPAKDQEGKVPALALLTPFIPVVLAIGFQVPVILGFLIASFYALAICGYLKNFKATGDIFNKTFYDGVIDTAPLVGFMLIIPMFNKASELAVPYFNALLGGIIPHSTLIICLAFAILAPLGLFRGPFTLAGAGAATLGILKSVGFSTNLLFPLMYTPTITMNISSCITQSWIIWGINYTKVTTKDFLKISIPSGWVISAILAMVTYFMFG</sequence>
<gene>
    <name evidence="2" type="ORF">STRCR_2255</name>
</gene>
<feature type="transmembrane region" description="Helical" evidence="1">
    <location>
        <begin position="6"/>
        <end position="27"/>
    </location>
</feature>
<feature type="transmembrane region" description="Helical" evidence="1">
    <location>
        <begin position="39"/>
        <end position="60"/>
    </location>
</feature>
<feature type="transmembrane region" description="Helical" evidence="1">
    <location>
        <begin position="267"/>
        <end position="288"/>
    </location>
</feature>
<dbReference type="STRING" id="873449.STRCR_2255"/>
<feature type="transmembrane region" description="Helical" evidence="1">
    <location>
        <begin position="241"/>
        <end position="261"/>
    </location>
</feature>
<evidence type="ECO:0000313" key="2">
    <source>
        <dbReference type="EMBL" id="EHI75411.1"/>
    </source>
</evidence>
<proteinExistence type="predicted"/>
<keyword evidence="1" id="KW-1133">Transmembrane helix</keyword>
<feature type="transmembrane region" description="Helical" evidence="1">
    <location>
        <begin position="147"/>
        <end position="165"/>
    </location>
</feature>
<dbReference type="eggNOG" id="COG3069">
    <property type="taxonomic scope" value="Bacteria"/>
</dbReference>